<name>A0A8K0NSP1_9TREE</name>
<sequence>MSTQGIASEQRVFAVAGGVGGGEFPSASLGNYVVKALLAKGNEVRVLARSHSLESPAAKDLVETGARVIAVDYGSQSDLDEALKGVHVVVSALNPSAVQAQHALADASKRCGVELLLPAEYGPNSLEIDEQVDFPVWAKMAFRQYLESIGFPYYAIFCGLFAEWAEGFILGAEPEKNEARIVGKGDKKISFTALGDVAEFIAATTTTLPISKLSNTCVGISGSDRTWNEIAEFLQKKRPELKVIHEPVADTEAEFAETKNTLLWIKLHMDKGLGTGEGLQGLTTKSRELYPEWKPRSVEEFL</sequence>
<dbReference type="Proteomes" id="UP000812966">
    <property type="component" value="Unassembled WGS sequence"/>
</dbReference>
<dbReference type="InterPro" id="IPR008030">
    <property type="entry name" value="NmrA-like"/>
</dbReference>
<dbReference type="InterPro" id="IPR036291">
    <property type="entry name" value="NAD(P)-bd_dom_sf"/>
</dbReference>
<dbReference type="InterPro" id="IPR051609">
    <property type="entry name" value="NmrA/Isoflavone_reductase-like"/>
</dbReference>
<evidence type="ECO:0000259" key="3">
    <source>
        <dbReference type="Pfam" id="PF05368"/>
    </source>
</evidence>
<accession>A0A8K0NSP1</accession>
<dbReference type="PANTHER" id="PTHR47706">
    <property type="entry name" value="NMRA-LIKE FAMILY PROTEIN"/>
    <property type="match status" value="1"/>
</dbReference>
<keyword evidence="2" id="KW-0560">Oxidoreductase</keyword>
<dbReference type="PANTHER" id="PTHR47706:SF9">
    <property type="entry name" value="NMRA-LIKE DOMAIN-CONTAINING PROTEIN-RELATED"/>
    <property type="match status" value="1"/>
</dbReference>
<dbReference type="AlphaFoldDB" id="A0A8K0NSP1"/>
<dbReference type="EMBL" id="JABELV010000077">
    <property type="protein sequence ID" value="KAG7531994.1"/>
    <property type="molecule type" value="Genomic_DNA"/>
</dbReference>
<dbReference type="Pfam" id="PF05368">
    <property type="entry name" value="NmrA"/>
    <property type="match status" value="1"/>
</dbReference>
<dbReference type="SUPFAM" id="SSF51735">
    <property type="entry name" value="NAD(P)-binding Rossmann-fold domains"/>
    <property type="match status" value="1"/>
</dbReference>
<gene>
    <name evidence="4" type="ORF">FFLO_03933</name>
</gene>
<feature type="domain" description="NmrA-like" evidence="3">
    <location>
        <begin position="28"/>
        <end position="302"/>
    </location>
</feature>
<evidence type="ECO:0000256" key="1">
    <source>
        <dbReference type="ARBA" id="ARBA00022857"/>
    </source>
</evidence>
<protein>
    <recommendedName>
        <fullName evidence="3">NmrA-like domain-containing protein</fullName>
    </recommendedName>
</protein>
<organism evidence="4 5">
    <name type="scientific">Filobasidium floriforme</name>
    <dbReference type="NCBI Taxonomy" id="5210"/>
    <lineage>
        <taxon>Eukaryota</taxon>
        <taxon>Fungi</taxon>
        <taxon>Dikarya</taxon>
        <taxon>Basidiomycota</taxon>
        <taxon>Agaricomycotina</taxon>
        <taxon>Tremellomycetes</taxon>
        <taxon>Filobasidiales</taxon>
        <taxon>Filobasidiaceae</taxon>
        <taxon>Filobasidium</taxon>
    </lineage>
</organism>
<proteinExistence type="predicted"/>
<evidence type="ECO:0000313" key="5">
    <source>
        <dbReference type="Proteomes" id="UP000812966"/>
    </source>
</evidence>
<comment type="caution">
    <text evidence="4">The sequence shown here is derived from an EMBL/GenBank/DDBJ whole genome shotgun (WGS) entry which is preliminary data.</text>
</comment>
<keyword evidence="1" id="KW-0521">NADP</keyword>
<evidence type="ECO:0000313" key="4">
    <source>
        <dbReference type="EMBL" id="KAG7531994.1"/>
    </source>
</evidence>
<dbReference type="Gene3D" id="3.40.50.720">
    <property type="entry name" value="NAD(P)-binding Rossmann-like Domain"/>
    <property type="match status" value="1"/>
</dbReference>
<reference evidence="4" key="1">
    <citation type="submission" date="2020-04" db="EMBL/GenBank/DDBJ databases">
        <title>Analysis of mating type loci in Filobasidium floriforme.</title>
        <authorList>
            <person name="Nowrousian M."/>
        </authorList>
    </citation>
    <scope>NUCLEOTIDE SEQUENCE</scope>
    <source>
        <strain evidence="4">CBS 6242</strain>
    </source>
</reference>
<dbReference type="GO" id="GO:0016491">
    <property type="term" value="F:oxidoreductase activity"/>
    <property type="evidence" value="ECO:0007669"/>
    <property type="project" value="UniProtKB-KW"/>
</dbReference>
<dbReference type="Gene3D" id="3.90.25.10">
    <property type="entry name" value="UDP-galactose 4-epimerase, domain 1"/>
    <property type="match status" value="1"/>
</dbReference>
<keyword evidence="5" id="KW-1185">Reference proteome</keyword>
<evidence type="ECO:0000256" key="2">
    <source>
        <dbReference type="ARBA" id="ARBA00023002"/>
    </source>
</evidence>